<dbReference type="HAMAP" id="MF_00220_B">
    <property type="entry name" value="PyrC_classI_B"/>
    <property type="match status" value="1"/>
</dbReference>
<feature type="binding site" evidence="6">
    <location>
        <position position="61"/>
    </location>
    <ligand>
        <name>Zn(2+)</name>
        <dbReference type="ChEBI" id="CHEBI:29105"/>
        <label>1</label>
    </ligand>
</feature>
<dbReference type="InterPro" id="IPR002195">
    <property type="entry name" value="Dihydroorotase_CS"/>
</dbReference>
<feature type="binding site" evidence="6">
    <location>
        <position position="276"/>
    </location>
    <ligand>
        <name>substrate</name>
    </ligand>
</feature>
<evidence type="ECO:0000313" key="9">
    <source>
        <dbReference type="Proteomes" id="UP001198151"/>
    </source>
</evidence>
<keyword evidence="4 6" id="KW-0378">Hydrolase</keyword>
<keyword evidence="3 6" id="KW-0479">Metal-binding</keyword>
<feature type="binding site" evidence="6">
    <location>
        <begin position="61"/>
        <end position="63"/>
    </location>
    <ligand>
        <name>substrate</name>
    </ligand>
</feature>
<evidence type="ECO:0000313" key="8">
    <source>
        <dbReference type="EMBL" id="MCC2254420.1"/>
    </source>
</evidence>
<dbReference type="NCBIfam" id="NF006839">
    <property type="entry name" value="PRK09357.1-4"/>
    <property type="match status" value="1"/>
</dbReference>
<dbReference type="NCBIfam" id="TIGR00857">
    <property type="entry name" value="pyrC_multi"/>
    <property type="match status" value="1"/>
</dbReference>
<dbReference type="InterPro" id="IPR032466">
    <property type="entry name" value="Metal_Hydrolase"/>
</dbReference>
<dbReference type="Gene3D" id="3.20.20.140">
    <property type="entry name" value="Metal-dependent hydrolases"/>
    <property type="match status" value="1"/>
</dbReference>
<feature type="active site" evidence="6">
    <location>
        <position position="303"/>
    </location>
</feature>
<evidence type="ECO:0000256" key="5">
    <source>
        <dbReference type="ARBA" id="ARBA00022975"/>
    </source>
</evidence>
<name>A0ABS8FWL9_9FIRM</name>
<dbReference type="PANTHER" id="PTHR43668:SF2">
    <property type="entry name" value="ALLANTOINASE"/>
    <property type="match status" value="1"/>
</dbReference>
<dbReference type="Pfam" id="PF01979">
    <property type="entry name" value="Amidohydro_1"/>
    <property type="match status" value="1"/>
</dbReference>
<dbReference type="InterPro" id="IPR006680">
    <property type="entry name" value="Amidohydro-rel"/>
</dbReference>
<organism evidence="8 9">
    <name type="scientific">Ruminococcus turbiniformis</name>
    <dbReference type="NCBI Taxonomy" id="2881258"/>
    <lineage>
        <taxon>Bacteria</taxon>
        <taxon>Bacillati</taxon>
        <taxon>Bacillota</taxon>
        <taxon>Clostridia</taxon>
        <taxon>Eubacteriales</taxon>
        <taxon>Oscillospiraceae</taxon>
        <taxon>Ruminococcus</taxon>
    </lineage>
</organism>
<feature type="binding site" evidence="6">
    <location>
        <position position="59"/>
    </location>
    <ligand>
        <name>Zn(2+)</name>
        <dbReference type="ChEBI" id="CHEBI:29105"/>
        <label>1</label>
    </ligand>
</feature>
<evidence type="ECO:0000256" key="6">
    <source>
        <dbReference type="HAMAP-Rule" id="MF_00220"/>
    </source>
</evidence>
<dbReference type="EMBL" id="JAJEQX010000012">
    <property type="protein sequence ID" value="MCC2254420.1"/>
    <property type="molecule type" value="Genomic_DNA"/>
</dbReference>
<gene>
    <name evidence="6" type="primary">pyrC</name>
    <name evidence="8" type="ORF">LKD70_08310</name>
</gene>
<dbReference type="InterPro" id="IPR050138">
    <property type="entry name" value="DHOase/Allantoinase_Hydrolase"/>
</dbReference>
<feature type="binding site" evidence="6">
    <location>
        <position position="307"/>
    </location>
    <ligand>
        <name>substrate</name>
    </ligand>
</feature>
<feature type="domain" description="Amidohydrolase-related" evidence="7">
    <location>
        <begin position="50"/>
        <end position="417"/>
    </location>
</feature>
<dbReference type="InterPro" id="IPR004722">
    <property type="entry name" value="DHOase"/>
</dbReference>
<sequence>MIINNGFIMDPAACRSYTSDIRIRDGIIEQISTHIEPEPSEQVIDAAGLTVAPGLVDTHVHFRDPGFTHKETIHTGALAAARGGFTSVICMANTSPTVDNVSVLTDILARAGKEDIRIYQAACVSRSLKGQEPVDMEELKSYGACGFTDDGIPIRDAAFLYSAMEKAKELNVPISLHEEDPSFIKNNGINHGNVSDELGIYGSPSIAEESLVARDCLLALRSGADVVIQHISSGRSVNLVRMFKAQGASLHAEATPHHFTLTEDAVLKYGSLAKMNPPLRTEEDRLAVIQGLVDGTIDIIATDHAPHSKEEKARPLTAAPSGITGLETSLALGITSLVRPGHLTLMQLLEKMTVNPAKLYHLPAGKIKEGEAADFVLFDPEECWTPDEYASMSCNTPFTGWKLYGKVKMTICRGKIVYTEG</sequence>
<dbReference type="GO" id="GO:0004151">
    <property type="term" value="F:dihydroorotase activity"/>
    <property type="evidence" value="ECO:0007669"/>
    <property type="project" value="UniProtKB-EC"/>
</dbReference>
<keyword evidence="9" id="KW-1185">Reference proteome</keyword>
<dbReference type="SUPFAM" id="SSF51556">
    <property type="entry name" value="Metallo-dependent hydrolases"/>
    <property type="match status" value="1"/>
</dbReference>
<reference evidence="8 9" key="1">
    <citation type="submission" date="2021-10" db="EMBL/GenBank/DDBJ databases">
        <title>Anaerobic single-cell dispensing facilitates the cultivation of human gut bacteria.</title>
        <authorList>
            <person name="Afrizal A."/>
        </authorList>
    </citation>
    <scope>NUCLEOTIDE SEQUENCE [LARGE SCALE GENOMIC DNA]</scope>
    <source>
        <strain evidence="8 9">CLA-AA-H200</strain>
    </source>
</reference>
<feature type="binding site" evidence="6">
    <location>
        <position position="177"/>
    </location>
    <ligand>
        <name>Zn(2+)</name>
        <dbReference type="ChEBI" id="CHEBI:29105"/>
        <label>2</label>
    </ligand>
</feature>
<feature type="binding site" evidence="6">
    <location>
        <position position="230"/>
    </location>
    <ligand>
        <name>Zn(2+)</name>
        <dbReference type="ChEBI" id="CHEBI:29105"/>
        <label>2</label>
    </ligand>
</feature>
<dbReference type="CDD" id="cd01317">
    <property type="entry name" value="DHOase_IIa"/>
    <property type="match status" value="1"/>
</dbReference>
<dbReference type="Proteomes" id="UP001198151">
    <property type="component" value="Unassembled WGS sequence"/>
</dbReference>
<comment type="similarity">
    <text evidence="2 6">Belongs to the metallo-dependent hydrolases superfamily. DHOase family. Class I DHOase subfamily.</text>
</comment>
<comment type="function">
    <text evidence="1 6">Catalyzes the reversible cyclization of carbamoyl aspartate to dihydroorotate.</text>
</comment>
<dbReference type="RefSeq" id="WP_227707557.1">
    <property type="nucleotide sequence ID" value="NZ_JAJEQX010000012.1"/>
</dbReference>
<evidence type="ECO:0000256" key="1">
    <source>
        <dbReference type="ARBA" id="ARBA00002368"/>
    </source>
</evidence>
<dbReference type="PROSITE" id="PS00483">
    <property type="entry name" value="DIHYDROOROTASE_2"/>
    <property type="match status" value="1"/>
</dbReference>
<comment type="pathway">
    <text evidence="6">Pyrimidine metabolism; UMP biosynthesis via de novo pathway; (S)-dihydroorotate from bicarbonate: step 3/3.</text>
</comment>
<evidence type="ECO:0000256" key="3">
    <source>
        <dbReference type="ARBA" id="ARBA00022723"/>
    </source>
</evidence>
<comment type="catalytic activity">
    <reaction evidence="6">
        <text>(S)-dihydroorotate + H2O = N-carbamoyl-L-aspartate + H(+)</text>
        <dbReference type="Rhea" id="RHEA:24296"/>
        <dbReference type="ChEBI" id="CHEBI:15377"/>
        <dbReference type="ChEBI" id="CHEBI:15378"/>
        <dbReference type="ChEBI" id="CHEBI:30864"/>
        <dbReference type="ChEBI" id="CHEBI:32814"/>
        <dbReference type="EC" id="3.5.2.3"/>
    </reaction>
</comment>
<feature type="binding site" evidence="6">
    <location>
        <position position="150"/>
    </location>
    <ligand>
        <name>Zn(2+)</name>
        <dbReference type="ChEBI" id="CHEBI:29105"/>
        <label>1</label>
    </ligand>
</feature>
<comment type="caution">
    <text evidence="8">The sequence shown here is derived from an EMBL/GenBank/DDBJ whole genome shotgun (WGS) entry which is preliminary data.</text>
</comment>
<evidence type="ECO:0000256" key="4">
    <source>
        <dbReference type="ARBA" id="ARBA00022801"/>
    </source>
</evidence>
<dbReference type="PANTHER" id="PTHR43668">
    <property type="entry name" value="ALLANTOINASE"/>
    <property type="match status" value="1"/>
</dbReference>
<keyword evidence="5 6" id="KW-0665">Pyrimidine biosynthesis</keyword>
<keyword evidence="6" id="KW-0862">Zinc</keyword>
<evidence type="ECO:0000256" key="2">
    <source>
        <dbReference type="ARBA" id="ARBA00010286"/>
    </source>
</evidence>
<comment type="caution">
    <text evidence="6">Lacks conserved residue(s) required for the propagation of feature annotation.</text>
</comment>
<dbReference type="InterPro" id="IPR011059">
    <property type="entry name" value="Metal-dep_hydrolase_composite"/>
</dbReference>
<feature type="binding site" evidence="6">
    <location>
        <position position="303"/>
    </location>
    <ligand>
        <name>Zn(2+)</name>
        <dbReference type="ChEBI" id="CHEBI:29105"/>
        <label>1</label>
    </ligand>
</feature>
<dbReference type="SUPFAM" id="SSF51338">
    <property type="entry name" value="Composite domain of metallo-dependent hydrolases"/>
    <property type="match status" value="1"/>
</dbReference>
<protein>
    <recommendedName>
        <fullName evidence="6">Dihydroorotase</fullName>
        <shortName evidence="6">DHOase</shortName>
        <ecNumber evidence="6">3.5.2.3</ecNumber>
    </recommendedName>
</protein>
<proteinExistence type="inferred from homology"/>
<comment type="cofactor">
    <cofactor evidence="6">
        <name>Zn(2+)</name>
        <dbReference type="ChEBI" id="CHEBI:29105"/>
    </cofactor>
    <text evidence="6">Binds 2 Zn(2+) ions per subunit.</text>
</comment>
<feature type="binding site" evidence="6">
    <location>
        <position position="93"/>
    </location>
    <ligand>
        <name>substrate</name>
    </ligand>
</feature>
<evidence type="ECO:0000259" key="7">
    <source>
        <dbReference type="Pfam" id="PF01979"/>
    </source>
</evidence>
<accession>A0ABS8FWL9</accession>
<dbReference type="EC" id="3.5.2.3" evidence="6"/>
<feature type="binding site" evidence="6">
    <location>
        <position position="150"/>
    </location>
    <ligand>
        <name>Zn(2+)</name>
        <dbReference type="ChEBI" id="CHEBI:29105"/>
        <label>2</label>
    </ligand>
</feature>